<dbReference type="OrthoDB" id="5390at2759"/>
<evidence type="ECO:0000313" key="5">
    <source>
        <dbReference type="Proteomes" id="UP001085076"/>
    </source>
</evidence>
<sequence>MERELAENGKKKQHLLMTEIKLEENTNEINDGMVDQISVVDEDCSRGMKKWLIEHKQRRPGLKILQQRIDEFITAHEAEQEQARKEREALAAEGGWTVVAHHKGFNEGKPRGMR</sequence>
<evidence type="ECO:0000313" key="4">
    <source>
        <dbReference type="EMBL" id="KAJ0980896.1"/>
    </source>
</evidence>
<dbReference type="GO" id="GO:0034456">
    <property type="term" value="C:UTP-C complex"/>
    <property type="evidence" value="ECO:0007669"/>
    <property type="project" value="TreeGrafter"/>
</dbReference>
<name>A0A9D5HLP8_9LILI</name>
<gene>
    <name evidence="4" type="ORF">J5N97_009151</name>
</gene>
<dbReference type="PANTHER" id="PTHR13191">
    <property type="entry name" value="RIBOSOMAL RNA PROCESSING PROTEIN 7-RELATED"/>
    <property type="match status" value="1"/>
</dbReference>
<dbReference type="InterPro" id="IPR024326">
    <property type="entry name" value="RRP7_C"/>
</dbReference>
<dbReference type="InterPro" id="IPR040446">
    <property type="entry name" value="RRP7"/>
</dbReference>
<dbReference type="EMBL" id="JAGGNH010000002">
    <property type="protein sequence ID" value="KAJ0980896.1"/>
    <property type="molecule type" value="Genomic_DNA"/>
</dbReference>
<dbReference type="GO" id="GO:0000028">
    <property type="term" value="P:ribosomal small subunit assembly"/>
    <property type="evidence" value="ECO:0007669"/>
    <property type="project" value="TreeGrafter"/>
</dbReference>
<feature type="domain" description="Ribosomal RNA-processing protein 7 C-terminal" evidence="3">
    <location>
        <begin position="57"/>
        <end position="103"/>
    </location>
</feature>
<evidence type="ECO:0000259" key="3">
    <source>
        <dbReference type="Pfam" id="PF12923"/>
    </source>
</evidence>
<keyword evidence="2" id="KW-0175">Coiled coil</keyword>
<dbReference type="GO" id="GO:0006364">
    <property type="term" value="P:rRNA processing"/>
    <property type="evidence" value="ECO:0007669"/>
    <property type="project" value="TreeGrafter"/>
</dbReference>
<dbReference type="Pfam" id="PF12923">
    <property type="entry name" value="RRP7"/>
    <property type="match status" value="1"/>
</dbReference>
<comment type="similarity">
    <text evidence="1">Belongs to the RRP7 family.</text>
</comment>
<dbReference type="GO" id="GO:0032545">
    <property type="term" value="C:CURI complex"/>
    <property type="evidence" value="ECO:0007669"/>
    <property type="project" value="TreeGrafter"/>
</dbReference>
<proteinExistence type="inferred from homology"/>
<evidence type="ECO:0000256" key="2">
    <source>
        <dbReference type="SAM" id="Coils"/>
    </source>
</evidence>
<dbReference type="AlphaFoldDB" id="A0A9D5HLP8"/>
<dbReference type="Proteomes" id="UP001085076">
    <property type="component" value="Miscellaneous, Linkage group lg02"/>
</dbReference>
<reference evidence="4" key="2">
    <citation type="journal article" date="2022" name="Hortic Res">
        <title>The genome of Dioscorea zingiberensis sheds light on the biosynthesis, origin and evolution of the medicinally important diosgenin saponins.</title>
        <authorList>
            <person name="Li Y."/>
            <person name="Tan C."/>
            <person name="Li Z."/>
            <person name="Guo J."/>
            <person name="Li S."/>
            <person name="Chen X."/>
            <person name="Wang C."/>
            <person name="Dai X."/>
            <person name="Yang H."/>
            <person name="Song W."/>
            <person name="Hou L."/>
            <person name="Xu J."/>
            <person name="Tong Z."/>
            <person name="Xu A."/>
            <person name="Yuan X."/>
            <person name="Wang W."/>
            <person name="Yang Q."/>
            <person name="Chen L."/>
            <person name="Sun Z."/>
            <person name="Wang K."/>
            <person name="Pan B."/>
            <person name="Chen J."/>
            <person name="Bao Y."/>
            <person name="Liu F."/>
            <person name="Qi X."/>
            <person name="Gang D.R."/>
            <person name="Wen J."/>
            <person name="Li J."/>
        </authorList>
    </citation>
    <scope>NUCLEOTIDE SEQUENCE</scope>
    <source>
        <strain evidence="4">Dzin_1.0</strain>
    </source>
</reference>
<feature type="coiled-coil region" evidence="2">
    <location>
        <begin position="62"/>
        <end position="93"/>
    </location>
</feature>
<evidence type="ECO:0000256" key="1">
    <source>
        <dbReference type="ARBA" id="ARBA00006110"/>
    </source>
</evidence>
<keyword evidence="5" id="KW-1185">Reference proteome</keyword>
<reference evidence="4" key="1">
    <citation type="submission" date="2021-03" db="EMBL/GenBank/DDBJ databases">
        <authorList>
            <person name="Li Z."/>
            <person name="Yang C."/>
        </authorList>
    </citation>
    <scope>NUCLEOTIDE SEQUENCE</scope>
    <source>
        <strain evidence="4">Dzin_1.0</strain>
        <tissue evidence="4">Leaf</tissue>
    </source>
</reference>
<protein>
    <recommendedName>
        <fullName evidence="3">Ribosomal RNA-processing protein 7 C-terminal domain-containing protein</fullName>
    </recommendedName>
</protein>
<accession>A0A9D5HLP8</accession>
<dbReference type="PANTHER" id="PTHR13191:SF0">
    <property type="entry name" value="RIBOSOMAL RNA-PROCESSING PROTEIN 7 HOMOLOG A-RELATED"/>
    <property type="match status" value="1"/>
</dbReference>
<comment type="caution">
    <text evidence="4">The sequence shown here is derived from an EMBL/GenBank/DDBJ whole genome shotgun (WGS) entry which is preliminary data.</text>
</comment>
<organism evidence="4 5">
    <name type="scientific">Dioscorea zingiberensis</name>
    <dbReference type="NCBI Taxonomy" id="325984"/>
    <lineage>
        <taxon>Eukaryota</taxon>
        <taxon>Viridiplantae</taxon>
        <taxon>Streptophyta</taxon>
        <taxon>Embryophyta</taxon>
        <taxon>Tracheophyta</taxon>
        <taxon>Spermatophyta</taxon>
        <taxon>Magnoliopsida</taxon>
        <taxon>Liliopsida</taxon>
        <taxon>Dioscoreales</taxon>
        <taxon>Dioscoreaceae</taxon>
        <taxon>Dioscorea</taxon>
    </lineage>
</organism>